<accession>A0A1Y1SJ22</accession>
<dbReference type="InterPro" id="IPR025641">
    <property type="entry name" value="DUF4340"/>
</dbReference>
<dbReference type="Proteomes" id="UP000192342">
    <property type="component" value="Unassembled WGS sequence"/>
</dbReference>
<keyword evidence="1" id="KW-0732">Signal</keyword>
<evidence type="ECO:0000313" key="4">
    <source>
        <dbReference type="Proteomes" id="UP000192342"/>
    </source>
</evidence>
<dbReference type="AlphaFoldDB" id="A0A1Y1SJ22"/>
<evidence type="ECO:0000259" key="2">
    <source>
        <dbReference type="Pfam" id="PF14238"/>
    </source>
</evidence>
<protein>
    <recommendedName>
        <fullName evidence="2">DUF4340 domain-containing protein</fullName>
    </recommendedName>
</protein>
<evidence type="ECO:0000256" key="1">
    <source>
        <dbReference type="SAM" id="SignalP"/>
    </source>
</evidence>
<dbReference type="OrthoDB" id="7008377at2"/>
<feature type="domain" description="DUF4340" evidence="2">
    <location>
        <begin position="70"/>
        <end position="249"/>
    </location>
</feature>
<dbReference type="RefSeq" id="WP_083560493.1">
    <property type="nucleotide sequence ID" value="NZ_AQQV01000001.1"/>
</dbReference>
<keyword evidence="4" id="KW-1185">Reference proteome</keyword>
<proteinExistence type="predicted"/>
<dbReference type="STRING" id="1317117.ATO7_06005"/>
<evidence type="ECO:0000313" key="3">
    <source>
        <dbReference type="EMBL" id="ORE89410.1"/>
    </source>
</evidence>
<sequence length="338" mass="36700">MSKLQILIVAAVALSLAAWFASHREQQRFGVNEGQMLVPDLADQLADIDTVTIQPAGNDATTLTAKDGQWQVVERGHYPADTTALRKELRKLAQARRLEAKTAQPDFYARLGVEDVEHAQDTTVRVSAHSGDELVLDIIIGKSTASGSYVRMLDDPQAWLIDQSVALPRVTVAWLDNPLLSVARNDIQRIEVSPLDGPQYAIHKDDPEQSDFALEPAPAQDASLNAANINRLGAALSSLRIEDVLPQAPSELRWSEAKLSTFDGLQLTVAVAKSEDNTRYLRLTASAADSADEALLARVDAINAKAAGRVFLGPQYSVDALSMTHSMLIRQASQDSDS</sequence>
<feature type="signal peptide" evidence="1">
    <location>
        <begin position="1"/>
        <end position="20"/>
    </location>
</feature>
<comment type="caution">
    <text evidence="3">The sequence shown here is derived from an EMBL/GenBank/DDBJ whole genome shotgun (WGS) entry which is preliminary data.</text>
</comment>
<dbReference type="EMBL" id="AQQV01000001">
    <property type="protein sequence ID" value="ORE89410.1"/>
    <property type="molecule type" value="Genomic_DNA"/>
</dbReference>
<feature type="chain" id="PRO_5012259924" description="DUF4340 domain-containing protein" evidence="1">
    <location>
        <begin position="21"/>
        <end position="338"/>
    </location>
</feature>
<reference evidence="3 4" key="1">
    <citation type="submission" date="2013-04" db="EMBL/GenBank/DDBJ databases">
        <title>Oceanococcus atlanticus 22II-S10r2 Genome Sequencing.</title>
        <authorList>
            <person name="Lai Q."/>
            <person name="Li G."/>
            <person name="Shao Z."/>
        </authorList>
    </citation>
    <scope>NUCLEOTIDE SEQUENCE [LARGE SCALE GENOMIC DNA]</scope>
    <source>
        <strain evidence="3 4">22II-S10r2</strain>
    </source>
</reference>
<dbReference type="Pfam" id="PF14238">
    <property type="entry name" value="DUF4340"/>
    <property type="match status" value="1"/>
</dbReference>
<name>A0A1Y1SJ22_9GAMM</name>
<organism evidence="3 4">
    <name type="scientific">Oceanococcus atlanticus</name>
    <dbReference type="NCBI Taxonomy" id="1317117"/>
    <lineage>
        <taxon>Bacteria</taxon>
        <taxon>Pseudomonadati</taxon>
        <taxon>Pseudomonadota</taxon>
        <taxon>Gammaproteobacteria</taxon>
        <taxon>Chromatiales</taxon>
        <taxon>Oceanococcaceae</taxon>
        <taxon>Oceanococcus</taxon>
    </lineage>
</organism>
<gene>
    <name evidence="3" type="ORF">ATO7_06005</name>
</gene>